<keyword evidence="2 4" id="KW-0472">Membrane</keyword>
<dbReference type="PROSITE" id="PS50026">
    <property type="entry name" value="EGF_3"/>
    <property type="match status" value="1"/>
</dbReference>
<evidence type="ECO:0000256" key="3">
    <source>
        <dbReference type="PROSITE-ProRule" id="PRU00076"/>
    </source>
</evidence>
<keyword evidence="7" id="KW-1185">Reference proteome</keyword>
<dbReference type="SMART" id="SM00181">
    <property type="entry name" value="EGF"/>
    <property type="match status" value="1"/>
</dbReference>
<feature type="disulfide bond" evidence="3">
    <location>
        <begin position="82"/>
        <end position="92"/>
    </location>
</feature>
<accession>X6LA98</accession>
<comment type="caution">
    <text evidence="6">The sequence shown here is derived from an EMBL/GenBank/DDBJ whole genome shotgun (WGS) entry which is preliminary data.</text>
</comment>
<organism evidence="6 7">
    <name type="scientific">Reticulomyxa filosa</name>
    <dbReference type="NCBI Taxonomy" id="46433"/>
    <lineage>
        <taxon>Eukaryota</taxon>
        <taxon>Sar</taxon>
        <taxon>Rhizaria</taxon>
        <taxon>Retaria</taxon>
        <taxon>Foraminifera</taxon>
        <taxon>Monothalamids</taxon>
        <taxon>Reticulomyxidae</taxon>
        <taxon>Reticulomyxa</taxon>
    </lineage>
</organism>
<dbReference type="PROSITE" id="PS00022">
    <property type="entry name" value="EGF_1"/>
    <property type="match status" value="1"/>
</dbReference>
<comment type="subcellular location">
    <subcellularLocation>
        <location evidence="1">Membrane</location>
    </subcellularLocation>
</comment>
<evidence type="ECO:0000313" key="7">
    <source>
        <dbReference type="Proteomes" id="UP000023152"/>
    </source>
</evidence>
<feature type="disulfide bond" evidence="3">
    <location>
        <begin position="100"/>
        <end position="109"/>
    </location>
</feature>
<keyword evidence="3" id="KW-0245">EGF-like domain</keyword>
<evidence type="ECO:0000256" key="1">
    <source>
        <dbReference type="ARBA" id="ARBA00004370"/>
    </source>
</evidence>
<dbReference type="PROSITE" id="PS01186">
    <property type="entry name" value="EGF_2"/>
    <property type="match status" value="1"/>
</dbReference>
<reference evidence="6 7" key="1">
    <citation type="journal article" date="2013" name="Curr. Biol.">
        <title>The Genome of the Foraminiferan Reticulomyxa filosa.</title>
        <authorList>
            <person name="Glockner G."/>
            <person name="Hulsmann N."/>
            <person name="Schleicher M."/>
            <person name="Noegel A.A."/>
            <person name="Eichinger L."/>
            <person name="Gallinger C."/>
            <person name="Pawlowski J."/>
            <person name="Sierra R."/>
            <person name="Euteneuer U."/>
            <person name="Pillet L."/>
            <person name="Moustafa A."/>
            <person name="Platzer M."/>
            <person name="Groth M."/>
            <person name="Szafranski K."/>
            <person name="Schliwa M."/>
        </authorList>
    </citation>
    <scope>NUCLEOTIDE SEQUENCE [LARGE SCALE GENOMIC DNA]</scope>
</reference>
<evidence type="ECO:0000256" key="2">
    <source>
        <dbReference type="ARBA" id="ARBA00023136"/>
    </source>
</evidence>
<protein>
    <recommendedName>
        <fullName evidence="5">EGF-like domain-containing protein</fullName>
    </recommendedName>
</protein>
<name>X6LA98_RETFI</name>
<dbReference type="GO" id="GO:0016020">
    <property type="term" value="C:membrane"/>
    <property type="evidence" value="ECO:0007669"/>
    <property type="project" value="UniProtKB-SubCell"/>
</dbReference>
<evidence type="ECO:0000259" key="5">
    <source>
        <dbReference type="PROSITE" id="PS50026"/>
    </source>
</evidence>
<sequence>MDTTTCSKRRRLTADSSNITTVFNYSSLNSSEKEYLNTTCDNNYQCIYDLYYTQDEQIALATKSNLESFIAEQKKIANNFECISPCQNNGTCLDNNICNCSYGFDGDRCQYNLSLPSYNQQYISSVLTYSPTVSPSIAPSPRSSNKQKSISTASIVGIVVGIAALVLAIIMYCAGYKMGRKSYEPIATVEMQKTEA</sequence>
<dbReference type="EMBL" id="ASPP01046683">
    <property type="protein sequence ID" value="ETN98448.1"/>
    <property type="molecule type" value="Genomic_DNA"/>
</dbReference>
<evidence type="ECO:0000313" key="6">
    <source>
        <dbReference type="EMBL" id="ETN98448.1"/>
    </source>
</evidence>
<dbReference type="InterPro" id="IPR000742">
    <property type="entry name" value="EGF"/>
</dbReference>
<evidence type="ECO:0000256" key="4">
    <source>
        <dbReference type="SAM" id="Phobius"/>
    </source>
</evidence>
<feature type="domain" description="EGF-like" evidence="5">
    <location>
        <begin position="78"/>
        <end position="110"/>
    </location>
</feature>
<keyword evidence="4" id="KW-1133">Transmembrane helix</keyword>
<keyword evidence="4" id="KW-0812">Transmembrane</keyword>
<keyword evidence="3" id="KW-1015">Disulfide bond</keyword>
<dbReference type="AlphaFoldDB" id="X6LA98"/>
<gene>
    <name evidence="6" type="ORF">RFI_39050</name>
</gene>
<dbReference type="InterPro" id="IPR056619">
    <property type="entry name" value="C8-3_MUC4"/>
</dbReference>
<dbReference type="CDD" id="cd00054">
    <property type="entry name" value="EGF_CA"/>
    <property type="match status" value="1"/>
</dbReference>
<dbReference type="OrthoDB" id="382013at2759"/>
<proteinExistence type="predicted"/>
<dbReference type="Pfam" id="PF23263">
    <property type="entry name" value="C8-3_MUC4"/>
    <property type="match status" value="1"/>
</dbReference>
<comment type="caution">
    <text evidence="3">Lacks conserved residue(s) required for the propagation of feature annotation.</text>
</comment>
<feature type="transmembrane region" description="Helical" evidence="4">
    <location>
        <begin position="150"/>
        <end position="174"/>
    </location>
</feature>
<dbReference type="SUPFAM" id="SSF57196">
    <property type="entry name" value="EGF/Laminin"/>
    <property type="match status" value="1"/>
</dbReference>
<dbReference type="Proteomes" id="UP000023152">
    <property type="component" value="Unassembled WGS sequence"/>
</dbReference>
<dbReference type="Gene3D" id="2.10.25.10">
    <property type="entry name" value="Laminin"/>
    <property type="match status" value="1"/>
</dbReference>